<dbReference type="InterPro" id="IPR007460">
    <property type="entry name" value="BrnT_toxin"/>
</dbReference>
<name>A0A388TCC7_TERA1</name>
<proteinExistence type="predicted"/>
<keyword evidence="2" id="KW-1185">Reference proteome</keyword>
<dbReference type="InterPro" id="IPR038573">
    <property type="entry name" value="BrnT_sf"/>
</dbReference>
<dbReference type="Pfam" id="PF04365">
    <property type="entry name" value="BrnT_toxin"/>
    <property type="match status" value="1"/>
</dbReference>
<protein>
    <submittedName>
        <fullName evidence="1">Toxin BrnT</fullName>
    </submittedName>
</protein>
<dbReference type="AlphaFoldDB" id="A0A388TCC7"/>
<accession>A0A388TCC7</accession>
<organism evidence="1 2">
    <name type="scientific">Termititenax aidoneus</name>
    <dbReference type="NCBI Taxonomy" id="2218524"/>
    <lineage>
        <taxon>Bacteria</taxon>
        <taxon>Bacillati</taxon>
        <taxon>Candidatus Margulisiibacteriota</taxon>
        <taxon>Candidatus Termititenacia</taxon>
        <taxon>Candidatus Termititenacales</taxon>
        <taxon>Candidatus Termititenacaceae</taxon>
        <taxon>Candidatus Termititenax</taxon>
    </lineage>
</organism>
<dbReference type="Proteomes" id="UP000269352">
    <property type="component" value="Unassembled WGS sequence"/>
</dbReference>
<comment type="caution">
    <text evidence="1">The sequence shown here is derived from an EMBL/GenBank/DDBJ whole genome shotgun (WGS) entry which is preliminary data.</text>
</comment>
<sequence>MPNTENIGRFEWDEQKNRANILNRGLDFRFAALIFADDKRLRYIDNRKDYGETRYQTIGKVLNEILFVAYTIRGTKLRIISARKASKKERSDYENEN</sequence>
<gene>
    <name evidence="1" type="primary">brnT</name>
    <name evidence="1" type="ORF">NO1_1678</name>
</gene>
<dbReference type="Gene3D" id="3.10.450.530">
    <property type="entry name" value="Ribonuclease toxin, BrnT, of type II toxin-antitoxin system"/>
    <property type="match status" value="1"/>
</dbReference>
<dbReference type="EMBL" id="BGZN01000051">
    <property type="protein sequence ID" value="GBR74519.1"/>
    <property type="molecule type" value="Genomic_DNA"/>
</dbReference>
<reference evidence="1 2" key="1">
    <citation type="journal article" date="2019" name="ISME J.">
        <title>Genome analyses of uncultured TG2/ZB3 bacteria in 'Margulisbacteria' specifically attached to ectosymbiotic spirochetes of protists in the termite gut.</title>
        <authorList>
            <person name="Utami Y.D."/>
            <person name="Kuwahara H."/>
            <person name="Igai K."/>
            <person name="Murakami T."/>
            <person name="Sugaya K."/>
            <person name="Morikawa T."/>
            <person name="Nagura Y."/>
            <person name="Yuki M."/>
            <person name="Deevong P."/>
            <person name="Inoue T."/>
            <person name="Kihara K."/>
            <person name="Lo N."/>
            <person name="Yamada A."/>
            <person name="Ohkuma M."/>
            <person name="Hongoh Y."/>
        </authorList>
    </citation>
    <scope>NUCLEOTIDE SEQUENCE [LARGE SCALE GENOMIC DNA]</scope>
    <source>
        <strain evidence="1">NkOx7-01</strain>
    </source>
</reference>
<evidence type="ECO:0000313" key="1">
    <source>
        <dbReference type="EMBL" id="GBR74519.1"/>
    </source>
</evidence>
<evidence type="ECO:0000313" key="2">
    <source>
        <dbReference type="Proteomes" id="UP000269352"/>
    </source>
</evidence>